<accession>A0A1S8ABV3</accession>
<proteinExistence type="predicted"/>
<organism evidence="1">
    <name type="scientific">Citrus limon</name>
    <name type="common">Lemon</name>
    <name type="synonym">Citrus medica var. limon</name>
    <dbReference type="NCBI Taxonomy" id="2708"/>
    <lineage>
        <taxon>Eukaryota</taxon>
        <taxon>Viridiplantae</taxon>
        <taxon>Streptophyta</taxon>
        <taxon>Embryophyta</taxon>
        <taxon>Tracheophyta</taxon>
        <taxon>Spermatophyta</taxon>
        <taxon>Magnoliopsida</taxon>
        <taxon>eudicotyledons</taxon>
        <taxon>Gunneridae</taxon>
        <taxon>Pentapetalae</taxon>
        <taxon>rosids</taxon>
        <taxon>malvids</taxon>
        <taxon>Sapindales</taxon>
        <taxon>Rutaceae</taxon>
        <taxon>Aurantioideae</taxon>
        <taxon>Citrus</taxon>
    </lineage>
</organism>
<name>A0A1S8ABV3_CITLI</name>
<dbReference type="PANTHER" id="PTHR11439">
    <property type="entry name" value="GAG-POL-RELATED RETROTRANSPOSON"/>
    <property type="match status" value="1"/>
</dbReference>
<dbReference type="AlphaFoldDB" id="A0A1S8ABV3"/>
<reference evidence="1" key="1">
    <citation type="submission" date="2016-12" db="EMBL/GenBank/DDBJ databases">
        <title>Transcriptomic, proteomic, and metabolomic analysis of Citrus limon response to graft inoculation by Candidatus Liberibacter asiaticus.</title>
        <authorList>
            <person name="Ramsey J."/>
            <person name="Chin E."/>
            <person name="Chavez J."/>
            <person name="Saha S."/>
            <person name="Mischuk D."/>
            <person name="Mahoney J."/>
            <person name="Mohr J."/>
            <person name="Robison F."/>
            <person name="Godfrey K."/>
            <person name="Levesque C."/>
            <person name="Foster L."/>
            <person name="Xu Y."/>
            <person name="Strickler S."/>
            <person name="Fernandez-Pozo N."/>
            <person name="Polek M.L."/>
            <person name="Giovannoni J."/>
            <person name="Mueller L.A."/>
            <person name="Slupsky C."/>
            <person name="Bruce J."/>
            <person name="Cilia M."/>
        </authorList>
    </citation>
    <scope>NUCLEOTIDE SEQUENCE</scope>
</reference>
<evidence type="ECO:0000313" key="1">
    <source>
        <dbReference type="EMBL" id="JAV44895.1"/>
    </source>
</evidence>
<keyword evidence="1" id="KW-0675">Receptor</keyword>
<protein>
    <submittedName>
        <fullName evidence="1">Cysteine-rich RLK RECEPTOR-like protein kinase</fullName>
    </submittedName>
</protein>
<sequence length="111" mass="12628">MYLNSTIKNGLLYGRSNGINGGLWGHMDSDFVGNYDRRRSLTGYRFMLNACIINWKTGLQHVIFMSTIEAEYTKATDAVKETLWLKGMLAKLGCFKRILISTVTDQVKLLE</sequence>
<keyword evidence="1" id="KW-0418">Kinase</keyword>
<dbReference type="PANTHER" id="PTHR11439:SF491">
    <property type="entry name" value="INTEGRASE CATALYTIC DOMAIN-CONTAINING PROTEIN"/>
    <property type="match status" value="1"/>
</dbReference>
<dbReference type="EMBL" id="GFAY01000755">
    <property type="protein sequence ID" value="JAV44895.1"/>
    <property type="molecule type" value="Transcribed_RNA"/>
</dbReference>
<dbReference type="CDD" id="cd09272">
    <property type="entry name" value="RNase_HI_RT_Ty1"/>
    <property type="match status" value="1"/>
</dbReference>
<keyword evidence="1" id="KW-0808">Transferase</keyword>
<dbReference type="GO" id="GO:0016301">
    <property type="term" value="F:kinase activity"/>
    <property type="evidence" value="ECO:0007669"/>
    <property type="project" value="UniProtKB-KW"/>
</dbReference>